<proteinExistence type="predicted"/>
<feature type="coiled-coil region" evidence="1">
    <location>
        <begin position="169"/>
        <end position="214"/>
    </location>
</feature>
<dbReference type="AlphaFoldDB" id="A0A6A6RBG6"/>
<organism evidence="3 4">
    <name type="scientific">Lophium mytilinum</name>
    <dbReference type="NCBI Taxonomy" id="390894"/>
    <lineage>
        <taxon>Eukaryota</taxon>
        <taxon>Fungi</taxon>
        <taxon>Dikarya</taxon>
        <taxon>Ascomycota</taxon>
        <taxon>Pezizomycotina</taxon>
        <taxon>Dothideomycetes</taxon>
        <taxon>Pleosporomycetidae</taxon>
        <taxon>Mytilinidiales</taxon>
        <taxon>Mytilinidiaceae</taxon>
        <taxon>Lophium</taxon>
    </lineage>
</organism>
<gene>
    <name evidence="3" type="ORF">BU16DRAFT_598919</name>
</gene>
<keyword evidence="1" id="KW-0175">Coiled coil</keyword>
<feature type="region of interest" description="Disordered" evidence="2">
    <location>
        <begin position="509"/>
        <end position="572"/>
    </location>
</feature>
<feature type="compositionally biased region" description="Polar residues" evidence="2">
    <location>
        <begin position="535"/>
        <end position="551"/>
    </location>
</feature>
<feature type="region of interest" description="Disordered" evidence="2">
    <location>
        <begin position="265"/>
        <end position="292"/>
    </location>
</feature>
<accession>A0A6A6RBG6</accession>
<dbReference type="Proteomes" id="UP000799750">
    <property type="component" value="Unassembled WGS sequence"/>
</dbReference>
<protein>
    <submittedName>
        <fullName evidence="3">Uncharacterized protein</fullName>
    </submittedName>
</protein>
<evidence type="ECO:0000256" key="1">
    <source>
        <dbReference type="SAM" id="Coils"/>
    </source>
</evidence>
<sequence length="572" mass="63625">MASCFEYLKTLINSQDKRVLPKSFTTAIKFLPTGSSLYTAATCDLPQEVQQHIKAILADHSYALPDRIKNELQVYCQCKKPTGVLKFLIEYKPSNVASITAGALAITLIGYATVQYAMKHIEKVRKEERAFLAKETAGYETQLLEKQAVYHVKLAALERRFTESLDRKVEEARDELITQIGELNAAKKATDMRVDELEKDRESTKAQILELVKARIEGAEDENVQTNLLGRIVTLVEGLAKRQQTLVQADELEAIITKVMTRIAEESDDEGEEKAQIPKPGSSKYESENLNPKKDEMIEGSESSSAAADEHHTAADRLVDTLPQNAAFLDGNTTTENVSSWISDQAPKIRSLFDVCTADREHHDYVLVQIKKKFSEMIFKAESDHLRKYHEEVVNTNDVRTALRFISQALLEQALIHNNPSKVDPILAAIKVVIEQAVGDTEGPEGDLSTVEDMAESLHDFPEAKTTEDHATWTDAELALLHGNENKNEALKREVELEVALADAASAPCPNIIEDSNESPKSVSSEWDPVELPSADTQNSSNDKTAESNILSEWDELNTAESEGWEGAVFDQ</sequence>
<dbReference type="EMBL" id="MU004182">
    <property type="protein sequence ID" value="KAF2501083.1"/>
    <property type="molecule type" value="Genomic_DNA"/>
</dbReference>
<name>A0A6A6RBG6_9PEZI</name>
<reference evidence="3" key="1">
    <citation type="journal article" date="2020" name="Stud. Mycol.">
        <title>101 Dothideomycetes genomes: a test case for predicting lifestyles and emergence of pathogens.</title>
        <authorList>
            <person name="Haridas S."/>
            <person name="Albert R."/>
            <person name="Binder M."/>
            <person name="Bloem J."/>
            <person name="Labutti K."/>
            <person name="Salamov A."/>
            <person name="Andreopoulos B."/>
            <person name="Baker S."/>
            <person name="Barry K."/>
            <person name="Bills G."/>
            <person name="Bluhm B."/>
            <person name="Cannon C."/>
            <person name="Castanera R."/>
            <person name="Culley D."/>
            <person name="Daum C."/>
            <person name="Ezra D."/>
            <person name="Gonzalez J."/>
            <person name="Henrissat B."/>
            <person name="Kuo A."/>
            <person name="Liang C."/>
            <person name="Lipzen A."/>
            <person name="Lutzoni F."/>
            <person name="Magnuson J."/>
            <person name="Mondo S."/>
            <person name="Nolan M."/>
            <person name="Ohm R."/>
            <person name="Pangilinan J."/>
            <person name="Park H.-J."/>
            <person name="Ramirez L."/>
            <person name="Alfaro M."/>
            <person name="Sun H."/>
            <person name="Tritt A."/>
            <person name="Yoshinaga Y."/>
            <person name="Zwiers L.-H."/>
            <person name="Turgeon B."/>
            <person name="Goodwin S."/>
            <person name="Spatafora J."/>
            <person name="Crous P."/>
            <person name="Grigoriev I."/>
        </authorList>
    </citation>
    <scope>NUCLEOTIDE SEQUENCE</scope>
    <source>
        <strain evidence="3">CBS 269.34</strain>
    </source>
</reference>
<keyword evidence="4" id="KW-1185">Reference proteome</keyword>
<dbReference type="OrthoDB" id="10414894at2759"/>
<evidence type="ECO:0000313" key="4">
    <source>
        <dbReference type="Proteomes" id="UP000799750"/>
    </source>
</evidence>
<evidence type="ECO:0000256" key="2">
    <source>
        <dbReference type="SAM" id="MobiDB-lite"/>
    </source>
</evidence>
<evidence type="ECO:0000313" key="3">
    <source>
        <dbReference type="EMBL" id="KAF2501083.1"/>
    </source>
</evidence>